<evidence type="ECO:0000313" key="2">
    <source>
        <dbReference type="EMBL" id="RAL60459.1"/>
    </source>
</evidence>
<protein>
    <submittedName>
        <fullName evidence="2">Uncharacterized protein</fullName>
    </submittedName>
</protein>
<dbReference type="AlphaFoldDB" id="A0A395IQ42"/>
<sequence length="145" mass="17264">MKYETPDDLDIYHEEYLQGAMEVIGGLLGEIQYELERLLNDDFKAIRNPVNFHPVPDITSWRFHRSEFDIISWTALLMIYLQDEYDAYGEEKEDARIKYEELKSNYKKLRDQLEALIRARAQVPDNDAPNQAELRLYRANSRFDN</sequence>
<proteinExistence type="predicted"/>
<keyword evidence="1" id="KW-0175">Coiled coil</keyword>
<reference evidence="2 3" key="1">
    <citation type="submission" date="2018-06" db="EMBL/GenBank/DDBJ databases">
        <title>Genome Sequence of the Brown Rot Fungal Pathogen Monilinia fructigena.</title>
        <authorList>
            <person name="Landi L."/>
            <person name="De Miccolis Angelini R.M."/>
            <person name="Pollastro S."/>
            <person name="Abate D."/>
            <person name="Faretra F."/>
            <person name="Romanazzi G."/>
        </authorList>
    </citation>
    <scope>NUCLEOTIDE SEQUENCE [LARGE SCALE GENOMIC DNA]</scope>
    <source>
        <strain evidence="2 3">Mfrg269</strain>
    </source>
</reference>
<name>A0A395IQ42_9HELO</name>
<evidence type="ECO:0000313" key="3">
    <source>
        <dbReference type="Proteomes" id="UP000249056"/>
    </source>
</evidence>
<dbReference type="OrthoDB" id="3529151at2759"/>
<feature type="coiled-coil region" evidence="1">
    <location>
        <begin position="85"/>
        <end position="119"/>
    </location>
</feature>
<accession>A0A395IQ42</accession>
<dbReference type="Proteomes" id="UP000249056">
    <property type="component" value="Unassembled WGS sequence"/>
</dbReference>
<keyword evidence="3" id="KW-1185">Reference proteome</keyword>
<gene>
    <name evidence="2" type="ORF">DID88_000234</name>
</gene>
<comment type="caution">
    <text evidence="2">The sequence shown here is derived from an EMBL/GenBank/DDBJ whole genome shotgun (WGS) entry which is preliminary data.</text>
</comment>
<evidence type="ECO:0000256" key="1">
    <source>
        <dbReference type="SAM" id="Coils"/>
    </source>
</evidence>
<organism evidence="2 3">
    <name type="scientific">Monilinia fructigena</name>
    <dbReference type="NCBI Taxonomy" id="38457"/>
    <lineage>
        <taxon>Eukaryota</taxon>
        <taxon>Fungi</taxon>
        <taxon>Dikarya</taxon>
        <taxon>Ascomycota</taxon>
        <taxon>Pezizomycotina</taxon>
        <taxon>Leotiomycetes</taxon>
        <taxon>Helotiales</taxon>
        <taxon>Sclerotiniaceae</taxon>
        <taxon>Monilinia</taxon>
    </lineage>
</organism>
<dbReference type="EMBL" id="QKRW01000040">
    <property type="protein sequence ID" value="RAL60459.1"/>
    <property type="molecule type" value="Genomic_DNA"/>
</dbReference>